<dbReference type="RefSeq" id="WP_108958469.1">
    <property type="nucleotide sequence ID" value="NZ_BFAZ01000003.1"/>
</dbReference>
<protein>
    <recommendedName>
        <fullName evidence="4">DoxX family protein</fullName>
    </recommendedName>
</protein>
<accession>A0A2P2D9C2</accession>
<dbReference type="Proteomes" id="UP000245206">
    <property type="component" value="Unassembled WGS sequence"/>
</dbReference>
<name>A0A2P2D9C2_9LEPT</name>
<keyword evidence="1" id="KW-0472">Membrane</keyword>
<reference evidence="3" key="1">
    <citation type="journal article" date="2019" name="Microbiol. Immunol.">
        <title>Molecular and phenotypic characterization of Leptospira johnsonii sp. nov., Leptospira ellinghausenii sp. nov. and Leptospira ryugenii sp. nov. isolated from soil and water in Japan.</title>
        <authorList>
            <person name="Masuzawa T."/>
            <person name="Saito M."/>
            <person name="Nakao R."/>
            <person name="Nikaido Y."/>
            <person name="Matsumoto M."/>
            <person name="Ogawa M."/>
            <person name="Yokoyama M."/>
            <person name="Hidaka Y."/>
            <person name="Tomita J."/>
            <person name="Sakakibara K."/>
            <person name="Suzuki K."/>
            <person name="Yasuda S."/>
            <person name="Sato H."/>
            <person name="Yamaguchi M."/>
            <person name="Yoshida S.I."/>
            <person name="Koizumi N."/>
            <person name="Kawamura Y."/>
        </authorList>
    </citation>
    <scope>NUCLEOTIDE SEQUENCE [LARGE SCALE GENOMIC DNA]</scope>
    <source>
        <strain evidence="3">E18</strain>
    </source>
</reference>
<dbReference type="EMBL" id="BFAZ01000003">
    <property type="protein sequence ID" value="GBF41231.1"/>
    <property type="molecule type" value="Genomic_DNA"/>
</dbReference>
<feature type="transmembrane region" description="Helical" evidence="1">
    <location>
        <begin position="101"/>
        <end position="119"/>
    </location>
</feature>
<organism evidence="2 3">
    <name type="scientific">Leptospira ellinghausenii</name>
    <dbReference type="NCBI Taxonomy" id="1917822"/>
    <lineage>
        <taxon>Bacteria</taxon>
        <taxon>Pseudomonadati</taxon>
        <taxon>Spirochaetota</taxon>
        <taxon>Spirochaetia</taxon>
        <taxon>Leptospirales</taxon>
        <taxon>Leptospiraceae</taxon>
        <taxon>Leptospira</taxon>
    </lineage>
</organism>
<proteinExistence type="predicted"/>
<feature type="transmembrane region" description="Helical" evidence="1">
    <location>
        <begin position="12"/>
        <end position="28"/>
    </location>
</feature>
<feature type="transmembrane region" description="Helical" evidence="1">
    <location>
        <begin position="48"/>
        <end position="66"/>
    </location>
</feature>
<evidence type="ECO:0000256" key="1">
    <source>
        <dbReference type="SAM" id="Phobius"/>
    </source>
</evidence>
<feature type="transmembrane region" description="Helical" evidence="1">
    <location>
        <begin position="73"/>
        <end position="95"/>
    </location>
</feature>
<keyword evidence="3" id="KW-1185">Reference proteome</keyword>
<gene>
    <name evidence="2" type="ORF">LPTSP2_05030</name>
</gene>
<comment type="caution">
    <text evidence="2">The sequence shown here is derived from an EMBL/GenBank/DDBJ whole genome shotgun (WGS) entry which is preliminary data.</text>
</comment>
<dbReference type="AlphaFoldDB" id="A0A2P2D9C2"/>
<keyword evidence="1" id="KW-1133">Transmembrane helix</keyword>
<evidence type="ECO:0000313" key="3">
    <source>
        <dbReference type="Proteomes" id="UP000245206"/>
    </source>
</evidence>
<dbReference type="OrthoDB" id="9791120at2"/>
<keyword evidence="1" id="KW-0812">Transmembrane</keyword>
<evidence type="ECO:0000313" key="2">
    <source>
        <dbReference type="EMBL" id="GBF41231.1"/>
    </source>
</evidence>
<evidence type="ECO:0008006" key="4">
    <source>
        <dbReference type="Google" id="ProtNLM"/>
    </source>
</evidence>
<sequence>MKLILFHPYSFYIARTLIVLIIGQTLYFKFTGSEESKYIFTVLAMEPWGRIGLAILETICIILLLFPRLVWLGALLASNLMLGAILSHLVFLGIVVHNDGGLLFILALVVFLLSLYVVYYERNKIPYLRDFFPID</sequence>